<gene>
    <name evidence="1" type="ORF">OENI_1378</name>
</gene>
<accession>A0AAQ2ZEY7</accession>
<sequence length="157" mass="17516">MKATFIGKTLIFHKRFPMISKTSKPPVATPFFNAKPVANPFKAPPKMAHIKGSEIKGFAGAIIKSINIEEQAIAKISKKAKRRLIMIQAKIVIGMLTSKIITGRRLVEKKKPTNWPNPLKPLEYMLPGFQKKFMAKPTKTPYKIAAPARATIACFDK</sequence>
<protein>
    <submittedName>
        <fullName evidence="1">Uncharacterized protein</fullName>
    </submittedName>
</protein>
<organism evidence="1 2">
    <name type="scientific">Oenococcus oeni</name>
    <name type="common">Leuconostoc oenos</name>
    <dbReference type="NCBI Taxonomy" id="1247"/>
    <lineage>
        <taxon>Bacteria</taxon>
        <taxon>Bacillati</taxon>
        <taxon>Bacillota</taxon>
        <taxon>Bacilli</taxon>
        <taxon>Lactobacillales</taxon>
        <taxon>Lactobacillaceae</taxon>
        <taxon>Oenococcus</taxon>
    </lineage>
</organism>
<reference evidence="1 2" key="1">
    <citation type="submission" date="2018-08" db="EMBL/GenBank/DDBJ databases">
        <authorList>
            <person name="Lorentzen P. G. S. M."/>
        </authorList>
    </citation>
    <scope>NUCLEOTIDE SEQUENCE [LARGE SCALE GENOMIC DNA]</scope>
    <source>
        <strain evidence="1 2">CRBO_1381</strain>
    </source>
</reference>
<evidence type="ECO:0000313" key="2">
    <source>
        <dbReference type="Proteomes" id="UP000294726"/>
    </source>
</evidence>
<evidence type="ECO:0000313" key="1">
    <source>
        <dbReference type="EMBL" id="VDB98642.1"/>
    </source>
</evidence>
<dbReference type="Proteomes" id="UP000294726">
    <property type="component" value="Chromosome"/>
</dbReference>
<dbReference type="EMBL" id="LR031358">
    <property type="protein sequence ID" value="VDB98642.1"/>
    <property type="molecule type" value="Genomic_DNA"/>
</dbReference>
<name>A0AAQ2ZEY7_OENOE</name>
<dbReference type="AlphaFoldDB" id="A0AAQ2ZEY7"/>
<proteinExistence type="predicted"/>